<reference evidence="2" key="1">
    <citation type="submission" date="2021-01" db="EMBL/GenBank/DDBJ databases">
        <authorList>
            <person name="Corre E."/>
            <person name="Pelletier E."/>
            <person name="Niang G."/>
            <person name="Scheremetjew M."/>
            <person name="Finn R."/>
            <person name="Kale V."/>
            <person name="Holt S."/>
            <person name="Cochrane G."/>
            <person name="Meng A."/>
            <person name="Brown T."/>
            <person name="Cohen L."/>
        </authorList>
    </citation>
    <scope>NUCLEOTIDE SEQUENCE</scope>
    <source>
        <strain evidence="2">CCMP 2712</strain>
    </source>
</reference>
<protein>
    <submittedName>
        <fullName evidence="2">Uncharacterized protein</fullName>
    </submittedName>
</protein>
<sequence length="250" mass="28670">MMQVSPCAHQASFRSSCLLRSKFVLMTKIVQVCDTQEIVKLRREVALLRASSVPPEASKHDEEAVKKLREEIETLQSLKEQTIKNANVQKAVLNKEILTLRSELQAIKEENGFHDLDLNEMRAMEAPETQKEIANSLFQRKLFEENFTRVIRDLRKELEQNDLKKLSQTYLASNIQTTIQISNERIEKVMEEAAQVPVESRLHVEALRILMENAKLRKVLNDYSSGVLRNTMVKMKEGETSQSFGSLLGL</sequence>
<gene>
    <name evidence="2" type="ORF">GTHE00462_LOCUS22986</name>
</gene>
<feature type="coiled-coil region" evidence="1">
    <location>
        <begin position="58"/>
        <end position="110"/>
    </location>
</feature>
<dbReference type="EMBL" id="HBKN01029672">
    <property type="protein sequence ID" value="CAE2313869.1"/>
    <property type="molecule type" value="Transcribed_RNA"/>
</dbReference>
<evidence type="ECO:0000256" key="1">
    <source>
        <dbReference type="SAM" id="Coils"/>
    </source>
</evidence>
<evidence type="ECO:0000313" key="2">
    <source>
        <dbReference type="EMBL" id="CAE2313869.1"/>
    </source>
</evidence>
<organism evidence="2">
    <name type="scientific">Guillardia theta</name>
    <name type="common">Cryptophyte</name>
    <name type="synonym">Cryptomonas phi</name>
    <dbReference type="NCBI Taxonomy" id="55529"/>
    <lineage>
        <taxon>Eukaryota</taxon>
        <taxon>Cryptophyceae</taxon>
        <taxon>Pyrenomonadales</taxon>
        <taxon>Geminigeraceae</taxon>
        <taxon>Guillardia</taxon>
    </lineage>
</organism>
<name>A0A7S4L3G5_GUITH</name>
<proteinExistence type="predicted"/>
<dbReference type="AlphaFoldDB" id="A0A7S4L3G5"/>
<accession>A0A7S4L3G5</accession>
<keyword evidence="1" id="KW-0175">Coiled coil</keyword>